<evidence type="ECO:0000313" key="3">
    <source>
        <dbReference type="EMBL" id="KAJ0196735.1"/>
    </source>
</evidence>
<proteinExistence type="predicted"/>
<dbReference type="Pfam" id="PF13962">
    <property type="entry name" value="PGG"/>
    <property type="match status" value="1"/>
</dbReference>
<keyword evidence="4" id="KW-1185">Reference proteome</keyword>
<dbReference type="EMBL" id="NBSK02000007">
    <property type="protein sequence ID" value="KAJ0196735.1"/>
    <property type="molecule type" value="Genomic_DNA"/>
</dbReference>
<dbReference type="PANTHER" id="PTHR24177">
    <property type="entry name" value="CASKIN"/>
    <property type="match status" value="1"/>
</dbReference>
<keyword evidence="1" id="KW-0472">Membrane</keyword>
<comment type="caution">
    <text evidence="3">The sequence shown here is derived from an EMBL/GenBank/DDBJ whole genome shotgun (WGS) entry which is preliminary data.</text>
</comment>
<dbReference type="AlphaFoldDB" id="A0A9R1X164"/>
<feature type="transmembrane region" description="Helical" evidence="1">
    <location>
        <begin position="88"/>
        <end position="110"/>
    </location>
</feature>
<evidence type="ECO:0000256" key="1">
    <source>
        <dbReference type="SAM" id="Phobius"/>
    </source>
</evidence>
<organism evidence="3 4">
    <name type="scientific">Lactuca sativa</name>
    <name type="common">Garden lettuce</name>
    <dbReference type="NCBI Taxonomy" id="4236"/>
    <lineage>
        <taxon>Eukaryota</taxon>
        <taxon>Viridiplantae</taxon>
        <taxon>Streptophyta</taxon>
        <taxon>Embryophyta</taxon>
        <taxon>Tracheophyta</taxon>
        <taxon>Spermatophyta</taxon>
        <taxon>Magnoliopsida</taxon>
        <taxon>eudicotyledons</taxon>
        <taxon>Gunneridae</taxon>
        <taxon>Pentapetalae</taxon>
        <taxon>asterids</taxon>
        <taxon>campanulids</taxon>
        <taxon>Asterales</taxon>
        <taxon>Asteraceae</taxon>
        <taxon>Cichorioideae</taxon>
        <taxon>Cichorieae</taxon>
        <taxon>Lactucinae</taxon>
        <taxon>Lactuca</taxon>
    </lineage>
</organism>
<evidence type="ECO:0000313" key="4">
    <source>
        <dbReference type="Proteomes" id="UP000235145"/>
    </source>
</evidence>
<dbReference type="PANTHER" id="PTHR24177:SF475">
    <property type="entry name" value="ANKYRIN REPEAT-CONTAINING DOMAIN, PGG DOMAIN PROTEIN-RELATED"/>
    <property type="match status" value="1"/>
</dbReference>
<evidence type="ECO:0000259" key="2">
    <source>
        <dbReference type="Pfam" id="PF13962"/>
    </source>
</evidence>
<accession>A0A9R1X164</accession>
<name>A0A9R1X164_LACSA</name>
<dbReference type="GO" id="GO:0016020">
    <property type="term" value="C:membrane"/>
    <property type="evidence" value="ECO:0000318"/>
    <property type="project" value="GO_Central"/>
</dbReference>
<feature type="transmembrane region" description="Helical" evidence="1">
    <location>
        <begin position="318"/>
        <end position="345"/>
    </location>
</feature>
<dbReference type="Proteomes" id="UP000235145">
    <property type="component" value="Unassembled WGS sequence"/>
</dbReference>
<reference evidence="3 4" key="1">
    <citation type="journal article" date="2017" name="Nat. Commun.">
        <title>Genome assembly with in vitro proximity ligation data and whole-genome triplication in lettuce.</title>
        <authorList>
            <person name="Reyes-Chin-Wo S."/>
            <person name="Wang Z."/>
            <person name="Yang X."/>
            <person name="Kozik A."/>
            <person name="Arikit S."/>
            <person name="Song C."/>
            <person name="Xia L."/>
            <person name="Froenicke L."/>
            <person name="Lavelle D.O."/>
            <person name="Truco M.J."/>
            <person name="Xia R."/>
            <person name="Zhu S."/>
            <person name="Xu C."/>
            <person name="Xu H."/>
            <person name="Xu X."/>
            <person name="Cox K."/>
            <person name="Korf I."/>
            <person name="Meyers B.C."/>
            <person name="Michelmore R.W."/>
        </authorList>
    </citation>
    <scope>NUCLEOTIDE SEQUENCE [LARGE SCALE GENOMIC DNA]</scope>
    <source>
        <strain evidence="4">cv. Salinas</strain>
        <tissue evidence="3">Seedlings</tissue>
    </source>
</reference>
<feature type="transmembrane region" description="Helical" evidence="1">
    <location>
        <begin position="46"/>
        <end position="67"/>
    </location>
</feature>
<dbReference type="InterPro" id="IPR026961">
    <property type="entry name" value="PGG_dom"/>
</dbReference>
<keyword evidence="1" id="KW-1133">Transmembrane helix</keyword>
<sequence length="381" mass="44500">MFFQNMLADLATTIVKKFPHLVVQNDNVLLAITRTFPMGQDNWKTLIYPFVYDICEMIVLELGTHYFENIMDMIQDIPDDVIFGTIQLLLYLTLMVPYPCLLGFISSFAYCYRFFIFQSLCFISSSGRLQQDSTHKHIEKKKATKEVLKLVCDEIETMEVRYDHHPNRNYKRTIIEAACQDIYEVVNEILMRSPEAIRYKFESQHDKNLQPYLYHWEHKSVYRWIEYSSKNNMLNLEMEKLVFPTCTTKENISNETPDKVFRREHRNLVKEAEKWMKAVAESCNITAALITTIVFEVAITIPGGRDQDTGIPLFTKEIAFTIFAITDAISLFASSTTLLMFLPILKRSFYERFSLHFAKTTDGWSLCLDAIYNCHDGGLCW</sequence>
<feature type="domain" description="PGG" evidence="2">
    <location>
        <begin position="273"/>
        <end position="347"/>
    </location>
</feature>
<gene>
    <name evidence="3" type="ORF">LSAT_V11C700362880</name>
</gene>
<protein>
    <recommendedName>
        <fullName evidence="2">PGG domain-containing protein</fullName>
    </recommendedName>
</protein>
<keyword evidence="1" id="KW-0812">Transmembrane</keyword>